<protein>
    <recommendedName>
        <fullName evidence="4">Alkanesulfonate monooxygenase</fullName>
    </recommendedName>
</protein>
<feature type="compositionally biased region" description="Low complexity" evidence="1">
    <location>
        <begin position="108"/>
        <end position="119"/>
    </location>
</feature>
<dbReference type="Proteomes" id="UP001501752">
    <property type="component" value="Unassembled WGS sequence"/>
</dbReference>
<keyword evidence="3" id="KW-1185">Reference proteome</keyword>
<reference evidence="3" key="1">
    <citation type="journal article" date="2019" name="Int. J. Syst. Evol. Microbiol.">
        <title>The Global Catalogue of Microorganisms (GCM) 10K type strain sequencing project: providing services to taxonomists for standard genome sequencing and annotation.</title>
        <authorList>
            <consortium name="The Broad Institute Genomics Platform"/>
            <consortium name="The Broad Institute Genome Sequencing Center for Infectious Disease"/>
            <person name="Wu L."/>
            <person name="Ma J."/>
        </authorList>
    </citation>
    <scope>NUCLEOTIDE SEQUENCE [LARGE SCALE GENOMIC DNA]</scope>
    <source>
        <strain evidence="3">JCM 13006</strain>
    </source>
</reference>
<evidence type="ECO:0000256" key="1">
    <source>
        <dbReference type="SAM" id="MobiDB-lite"/>
    </source>
</evidence>
<dbReference type="EMBL" id="BAABIS010000001">
    <property type="protein sequence ID" value="GAA4878336.1"/>
    <property type="molecule type" value="Genomic_DNA"/>
</dbReference>
<evidence type="ECO:0008006" key="4">
    <source>
        <dbReference type="Google" id="ProtNLM"/>
    </source>
</evidence>
<name>A0ABP9EGN4_9ACTN</name>
<comment type="caution">
    <text evidence="2">The sequence shown here is derived from an EMBL/GenBank/DDBJ whole genome shotgun (WGS) entry which is preliminary data.</text>
</comment>
<sequence>MRLALGVQHRHREGAHPDRGLALVQGVAALADQGEFGAQRGRVGDGALGVGGQRQAVLGRGDDTFILSGYPLLEESYRVAETILPALRGQRGPGGVTARWRRSPGPPRRSGCPSGRRGP</sequence>
<feature type="region of interest" description="Disordered" evidence="1">
    <location>
        <begin position="88"/>
        <end position="119"/>
    </location>
</feature>
<gene>
    <name evidence="2" type="ORF">GCM10023235_68050</name>
</gene>
<evidence type="ECO:0000313" key="3">
    <source>
        <dbReference type="Proteomes" id="UP001501752"/>
    </source>
</evidence>
<proteinExistence type="predicted"/>
<accession>A0ABP9EGN4</accession>
<evidence type="ECO:0000313" key="2">
    <source>
        <dbReference type="EMBL" id="GAA4878336.1"/>
    </source>
</evidence>
<organism evidence="2 3">
    <name type="scientific">Kitasatospora terrestris</name>
    <dbReference type="NCBI Taxonomy" id="258051"/>
    <lineage>
        <taxon>Bacteria</taxon>
        <taxon>Bacillati</taxon>
        <taxon>Actinomycetota</taxon>
        <taxon>Actinomycetes</taxon>
        <taxon>Kitasatosporales</taxon>
        <taxon>Streptomycetaceae</taxon>
        <taxon>Kitasatospora</taxon>
    </lineage>
</organism>